<feature type="compositionally biased region" description="Low complexity" evidence="1">
    <location>
        <begin position="14"/>
        <end position="28"/>
    </location>
</feature>
<protein>
    <submittedName>
        <fullName evidence="2">Uncharacterized protein</fullName>
    </submittedName>
</protein>
<feature type="region of interest" description="Disordered" evidence="1">
    <location>
        <begin position="1"/>
        <end position="61"/>
    </location>
</feature>
<name>A0A2S9YTT4_9BACT</name>
<accession>A0A2S9YTT4</accession>
<evidence type="ECO:0000313" key="2">
    <source>
        <dbReference type="EMBL" id="PRQ08442.1"/>
    </source>
</evidence>
<evidence type="ECO:0000256" key="1">
    <source>
        <dbReference type="SAM" id="MobiDB-lite"/>
    </source>
</evidence>
<feature type="compositionally biased region" description="Basic and acidic residues" evidence="1">
    <location>
        <begin position="29"/>
        <end position="40"/>
    </location>
</feature>
<dbReference type="EMBL" id="PVNL01000041">
    <property type="protein sequence ID" value="PRQ08442.1"/>
    <property type="molecule type" value="Genomic_DNA"/>
</dbReference>
<gene>
    <name evidence="2" type="ORF">ENSA7_17270</name>
</gene>
<dbReference type="Proteomes" id="UP000238823">
    <property type="component" value="Unassembled WGS sequence"/>
</dbReference>
<evidence type="ECO:0000313" key="3">
    <source>
        <dbReference type="Proteomes" id="UP000238823"/>
    </source>
</evidence>
<organism evidence="2 3">
    <name type="scientific">Enhygromyxa salina</name>
    <dbReference type="NCBI Taxonomy" id="215803"/>
    <lineage>
        <taxon>Bacteria</taxon>
        <taxon>Pseudomonadati</taxon>
        <taxon>Myxococcota</taxon>
        <taxon>Polyangia</taxon>
        <taxon>Nannocystales</taxon>
        <taxon>Nannocystaceae</taxon>
        <taxon>Enhygromyxa</taxon>
    </lineage>
</organism>
<sequence length="166" mass="17116">MVLTLAGCPGPSGAADTAAKTATNTATKTEAEPAPADKPEPVAAPEPEANDGFSSLEPAAPGPLPAWFSVDAFEHAKVIRQDERSSPLPTGQSATMIVLELTAGTTPAQCLEAAKTKLGESISELPEPTTTPQGYLTIKGKTSEYEYTVVCGIAKATPTMFLSVVQ</sequence>
<proteinExistence type="predicted"/>
<dbReference type="AlphaFoldDB" id="A0A2S9YTT4"/>
<reference evidence="2 3" key="1">
    <citation type="submission" date="2018-03" db="EMBL/GenBank/DDBJ databases">
        <title>Draft Genome Sequences of the Obligatory Marine Myxobacteria Enhygromyxa salina SWB007.</title>
        <authorList>
            <person name="Poehlein A."/>
            <person name="Moghaddam J.A."/>
            <person name="Harms H."/>
            <person name="Alanjari M."/>
            <person name="Koenig G.M."/>
            <person name="Daniel R."/>
            <person name="Schaeberle T.F."/>
        </authorList>
    </citation>
    <scope>NUCLEOTIDE SEQUENCE [LARGE SCALE GENOMIC DNA]</scope>
    <source>
        <strain evidence="2 3">SWB007</strain>
    </source>
</reference>
<comment type="caution">
    <text evidence="2">The sequence shown here is derived from an EMBL/GenBank/DDBJ whole genome shotgun (WGS) entry which is preliminary data.</text>
</comment>